<dbReference type="Proteomes" id="UP000281468">
    <property type="component" value="Unassembled WGS sequence"/>
</dbReference>
<evidence type="ECO:0000256" key="1">
    <source>
        <dbReference type="SAM" id="MobiDB-lite"/>
    </source>
</evidence>
<feature type="compositionally biased region" description="Basic and acidic residues" evidence="1">
    <location>
        <begin position="802"/>
        <end position="818"/>
    </location>
</feature>
<feature type="compositionally biased region" description="Polar residues" evidence="1">
    <location>
        <begin position="992"/>
        <end position="1001"/>
    </location>
</feature>
<evidence type="ECO:0000313" key="2">
    <source>
        <dbReference type="EMBL" id="RMZ13278.1"/>
    </source>
</evidence>
<feature type="compositionally biased region" description="Polar residues" evidence="1">
    <location>
        <begin position="170"/>
        <end position="180"/>
    </location>
</feature>
<feature type="compositionally biased region" description="Low complexity" evidence="1">
    <location>
        <begin position="940"/>
        <end position="949"/>
    </location>
</feature>
<feature type="compositionally biased region" description="Polar residues" evidence="1">
    <location>
        <begin position="919"/>
        <end position="939"/>
    </location>
</feature>
<evidence type="ECO:0008006" key="4">
    <source>
        <dbReference type="Google" id="ProtNLM"/>
    </source>
</evidence>
<feature type="compositionally biased region" description="Basic and acidic residues" evidence="1">
    <location>
        <begin position="443"/>
        <end position="455"/>
    </location>
</feature>
<feature type="region of interest" description="Disordered" evidence="1">
    <location>
        <begin position="249"/>
        <end position="883"/>
    </location>
</feature>
<name>A0A3M7HJ78_HORWE</name>
<accession>A0A3M7HJ78</accession>
<feature type="region of interest" description="Disordered" evidence="1">
    <location>
        <begin position="969"/>
        <end position="1014"/>
    </location>
</feature>
<sequence>MSLNGLDTPDVQEAYQQAVTEAGGWSKSETETEGNRFLLRYTSRDSVELLGRGRGGVHEARVCIAKYDEQSPLYGLIVYRRRKFLIKYIPEGTSRLLQARTAVHFQDILERYSPYETLLEITSPDSLNDTSLASSFPLHTASPSASSNRLHEISEDGEDAGLTPRRPANHSFSSTGSIFGTQRYKMEKRVDQVMGPDRSPLRNNPSIQVTDSTSTSSSPYSSPQKTSISQILVHEDSGQRSVSSFASMTDYTTSEDSNRATENASQQAEQPATRPPPAPQESAEVQHGSLELGREETPTGSKNDGAERQSSPLSDRSVERPTTQQVQNTSEKPKVEDEPYDFSKFEPKRKVKLGPRPVEFGKEAKRPTVAGLAAVPAAYRPAQKKQESSRPKSQEPLIENKRRNHDFPKPPPIPDVPEYMPRPVSRGSIKSLPSQKSANMTPEKARLMKALELRKKQMRKSNPQPSTINSPKDEVTPAMPKVPEPSDREAAKWSGKGVEAAGSTHSQHQALSNKADSGIEIDYEKQQDRRDGVTQGKGIQEDFTELPANHSTLHQLEASSPPQLDSIPSRSETSSDRPDANAEAGAEPTVSLHMVDDAPQPSFPWIDEGSSSAKDSGADQESPKGETAMPATSATSSFQTKSPAVSPPATYRPSGADRADQERRAEERLANSEETRFSSESYRQESGDLAKRRRGIVEPLDIDPQLNQESSPDGELPEEARDPVSVSHSPAAEDAERRRSIQSAVSEDSNSSIRSAHVPRPASNLLGQSKSPRASRDRALATQPSYKNEIVDSLKRNASTSRSKDSHQAPDHGGDERGSTASISPVVGSTNTWRDRKTAVRSPPRSRPGSFRRQSVRDTPQGQNPSHAPTWNVQHDPSLNRDSISVSARIVRPSPRSDMGNNSIDGQLHHSQLTVNHKRASVSNQNRRLSPLQTSNLPKSESAPSSMAHPPAPENRHFQHARPSVIGRLQSNQGTTSPLTPSADDFPPPPNQRNSHASSMNIGDDSAVPKEGSRTSRFFKRMSNFGAGHKRRTSGQNLMSAMSALDVSSHQRNSTAAATDKSDTPPPVVVGDLNVQFPDSLLWKRRIVEIDDGGHLVFAISQAMDVQRAAVKRFHLNEFKQPFAPDLDRQELPHSVMLEFSDGTTLQTACEDAMTARQVLHLLRNYWRAWNGVGA</sequence>
<feature type="region of interest" description="Disordered" evidence="1">
    <location>
        <begin position="1045"/>
        <end position="1069"/>
    </location>
</feature>
<feature type="compositionally biased region" description="Polar residues" evidence="1">
    <location>
        <begin position="431"/>
        <end position="440"/>
    </location>
</feature>
<feature type="compositionally biased region" description="Polar residues" evidence="1">
    <location>
        <begin position="630"/>
        <end position="643"/>
    </location>
</feature>
<gene>
    <name evidence="2" type="ORF">D0862_02380</name>
</gene>
<protein>
    <recommendedName>
        <fullName evidence="4">ADF-H domain-containing protein</fullName>
    </recommendedName>
</protein>
<feature type="compositionally biased region" description="Polar residues" evidence="1">
    <location>
        <begin position="857"/>
        <end position="883"/>
    </location>
</feature>
<evidence type="ECO:0000313" key="3">
    <source>
        <dbReference type="Proteomes" id="UP000281468"/>
    </source>
</evidence>
<feature type="compositionally biased region" description="Basic and acidic residues" evidence="1">
    <location>
        <begin position="655"/>
        <end position="690"/>
    </location>
</feature>
<feature type="compositionally biased region" description="Low complexity" evidence="1">
    <location>
        <begin position="206"/>
        <end position="228"/>
    </location>
</feature>
<dbReference type="AlphaFoldDB" id="A0A3M7HJ78"/>
<feature type="compositionally biased region" description="Polar residues" evidence="1">
    <location>
        <begin position="969"/>
        <end position="980"/>
    </location>
</feature>
<organism evidence="2 3">
    <name type="scientific">Hortaea werneckii</name>
    <name type="common">Black yeast</name>
    <name type="synonym">Cladosporium werneckii</name>
    <dbReference type="NCBI Taxonomy" id="91943"/>
    <lineage>
        <taxon>Eukaryota</taxon>
        <taxon>Fungi</taxon>
        <taxon>Dikarya</taxon>
        <taxon>Ascomycota</taxon>
        <taxon>Pezizomycotina</taxon>
        <taxon>Dothideomycetes</taxon>
        <taxon>Dothideomycetidae</taxon>
        <taxon>Mycosphaerellales</taxon>
        <taxon>Teratosphaeriaceae</taxon>
        <taxon>Hortaea</taxon>
    </lineage>
</organism>
<feature type="compositionally biased region" description="Basic and acidic residues" evidence="1">
    <location>
        <begin position="331"/>
        <end position="348"/>
    </location>
</feature>
<dbReference type="EMBL" id="QWIQ01000044">
    <property type="protein sequence ID" value="RMZ13278.1"/>
    <property type="molecule type" value="Genomic_DNA"/>
</dbReference>
<feature type="compositionally biased region" description="Polar residues" evidence="1">
    <location>
        <begin position="1045"/>
        <end position="1057"/>
    </location>
</feature>
<feature type="compositionally biased region" description="Polar residues" evidence="1">
    <location>
        <begin position="460"/>
        <end position="470"/>
    </location>
</feature>
<reference evidence="2 3" key="1">
    <citation type="journal article" date="2018" name="BMC Genomics">
        <title>Genomic evidence for intraspecific hybridization in a clonal and extremely halotolerant yeast.</title>
        <authorList>
            <person name="Gostincar C."/>
            <person name="Stajich J.E."/>
            <person name="Zupancic J."/>
            <person name="Zalar P."/>
            <person name="Gunde-Cimerman N."/>
        </authorList>
    </citation>
    <scope>NUCLEOTIDE SEQUENCE [LARGE SCALE GENOMIC DNA]</scope>
    <source>
        <strain evidence="2 3">EXF-171</strain>
    </source>
</reference>
<feature type="compositionally biased region" description="Basic and acidic residues" evidence="1">
    <location>
        <begin position="522"/>
        <end position="532"/>
    </location>
</feature>
<feature type="region of interest" description="Disordered" evidence="1">
    <location>
        <begin position="919"/>
        <end position="957"/>
    </location>
</feature>
<feature type="compositionally biased region" description="Polar residues" evidence="1">
    <location>
        <begin position="819"/>
        <end position="832"/>
    </location>
</feature>
<feature type="compositionally biased region" description="Polar residues" evidence="1">
    <location>
        <begin position="249"/>
        <end position="270"/>
    </location>
</feature>
<feature type="compositionally biased region" description="Polar residues" evidence="1">
    <location>
        <begin position="549"/>
        <end position="572"/>
    </location>
</feature>
<feature type="compositionally biased region" description="Polar residues" evidence="1">
    <location>
        <begin position="503"/>
        <end position="515"/>
    </location>
</feature>
<feature type="compositionally biased region" description="Polar residues" evidence="1">
    <location>
        <begin position="298"/>
        <end position="330"/>
    </location>
</feature>
<proteinExistence type="predicted"/>
<feature type="compositionally biased region" description="Basic and acidic residues" evidence="1">
    <location>
        <begin position="384"/>
        <end position="408"/>
    </location>
</feature>
<dbReference type="SUPFAM" id="SSF55753">
    <property type="entry name" value="Actin depolymerizing proteins"/>
    <property type="match status" value="1"/>
</dbReference>
<feature type="region of interest" description="Disordered" evidence="1">
    <location>
        <begin position="157"/>
        <end position="228"/>
    </location>
</feature>
<feature type="compositionally biased region" description="Low complexity" evidence="1">
    <location>
        <begin position="841"/>
        <end position="853"/>
    </location>
</feature>
<feature type="compositionally biased region" description="Polar residues" evidence="1">
    <location>
        <begin position="741"/>
        <end position="754"/>
    </location>
</feature>
<dbReference type="VEuPathDB" id="FungiDB:BTJ68_12072"/>
<comment type="caution">
    <text evidence="2">The sequence shown here is derived from an EMBL/GenBank/DDBJ whole genome shotgun (WGS) entry which is preliminary data.</text>
</comment>